<evidence type="ECO:0000313" key="3">
    <source>
        <dbReference type="Proteomes" id="UP000789396"/>
    </source>
</evidence>
<reference evidence="2" key="1">
    <citation type="submission" date="2021-06" db="EMBL/GenBank/DDBJ databases">
        <authorList>
            <person name="Kallberg Y."/>
            <person name="Tangrot J."/>
            <person name="Rosling A."/>
        </authorList>
    </citation>
    <scope>NUCLEOTIDE SEQUENCE</scope>
    <source>
        <strain evidence="2">IN212</strain>
    </source>
</reference>
<comment type="caution">
    <text evidence="2">The sequence shown here is derived from an EMBL/GenBank/DDBJ whole genome shotgun (WGS) entry which is preliminary data.</text>
</comment>
<proteinExistence type="predicted"/>
<protein>
    <submittedName>
        <fullName evidence="2">13849_t:CDS:1</fullName>
    </submittedName>
</protein>
<feature type="non-terminal residue" evidence="2">
    <location>
        <position position="318"/>
    </location>
</feature>
<dbReference type="Proteomes" id="UP000789396">
    <property type="component" value="Unassembled WGS sequence"/>
</dbReference>
<sequence length="318" mass="34861">MVQDDPNSWLDDSSKWISPVSYALMAIPQLIYGAQLIVLTVLGTGSGGNSLHSTIHDSMSSQPIKPYTSGLDVDRDSYARLSSYNNNTDRCIESDKYSSTNDSSSNESPISSQMLPAAPAPIISPPNSISSNSAPSIAQKTKLKRNISLSRDGKMVYGDTEPLGKVGGSEFVAVEKVDDPSIIPYYFSRDTTAQQFSKSDEHDSRKSTQEERMLVLQRQHDEFNALRMNAMRSQQSLLLNDENRSVSSSAMRSQQSVLLNNDSKSVSSSANTFIEDQQAFSASSHAIRNSEVSSVLSNAKRNSEAVSYEESDDGYFYA</sequence>
<feature type="compositionally biased region" description="Low complexity" evidence="1">
    <location>
        <begin position="125"/>
        <end position="137"/>
    </location>
</feature>
<keyword evidence="3" id="KW-1185">Reference proteome</keyword>
<gene>
    <name evidence="2" type="ORF">RFULGI_LOCUS8086</name>
</gene>
<feature type="compositionally biased region" description="Low complexity" evidence="1">
    <location>
        <begin position="97"/>
        <end position="117"/>
    </location>
</feature>
<feature type="compositionally biased region" description="Acidic residues" evidence="1">
    <location>
        <begin position="307"/>
        <end position="318"/>
    </location>
</feature>
<name>A0A9N9DID2_9GLOM</name>
<feature type="region of interest" description="Disordered" evidence="1">
    <location>
        <begin position="280"/>
        <end position="318"/>
    </location>
</feature>
<dbReference type="OrthoDB" id="2384193at2759"/>
<dbReference type="AlphaFoldDB" id="A0A9N9DID2"/>
<accession>A0A9N9DID2</accession>
<dbReference type="EMBL" id="CAJVPZ010012573">
    <property type="protein sequence ID" value="CAG8641030.1"/>
    <property type="molecule type" value="Genomic_DNA"/>
</dbReference>
<feature type="region of interest" description="Disordered" evidence="1">
    <location>
        <begin position="90"/>
        <end position="137"/>
    </location>
</feature>
<feature type="compositionally biased region" description="Polar residues" evidence="1">
    <location>
        <begin position="280"/>
        <end position="300"/>
    </location>
</feature>
<evidence type="ECO:0000256" key="1">
    <source>
        <dbReference type="SAM" id="MobiDB-lite"/>
    </source>
</evidence>
<organism evidence="2 3">
    <name type="scientific">Racocetra fulgida</name>
    <dbReference type="NCBI Taxonomy" id="60492"/>
    <lineage>
        <taxon>Eukaryota</taxon>
        <taxon>Fungi</taxon>
        <taxon>Fungi incertae sedis</taxon>
        <taxon>Mucoromycota</taxon>
        <taxon>Glomeromycotina</taxon>
        <taxon>Glomeromycetes</taxon>
        <taxon>Diversisporales</taxon>
        <taxon>Gigasporaceae</taxon>
        <taxon>Racocetra</taxon>
    </lineage>
</organism>
<evidence type="ECO:0000313" key="2">
    <source>
        <dbReference type="EMBL" id="CAG8641030.1"/>
    </source>
</evidence>